<accession>A0A0W0SNI9</accession>
<evidence type="ECO:0000313" key="3">
    <source>
        <dbReference type="Proteomes" id="UP000054742"/>
    </source>
</evidence>
<gene>
    <name evidence="2" type="ORF">Lbru_1158</name>
</gene>
<proteinExistence type="predicted"/>
<keyword evidence="1" id="KW-1133">Transmembrane helix</keyword>
<sequence>MPEIITKYPEAVFKVLKGANVQCGIGDKQAILRNCPENRFCALPTGELCVYGIGDISKMTQIHALELCRSTDIIMPFIGALLMVFALGILTGIKISPHNKKRA</sequence>
<dbReference type="OrthoDB" id="5642936at2"/>
<keyword evidence="1" id="KW-0812">Transmembrane</keyword>
<dbReference type="EMBL" id="LNXV01000008">
    <property type="protein sequence ID" value="KTC84943.1"/>
    <property type="molecule type" value="Genomic_DNA"/>
</dbReference>
<dbReference type="AlphaFoldDB" id="A0A0W0SNI9"/>
<dbReference type="RefSeq" id="WP_058441233.1">
    <property type="nucleotide sequence ID" value="NZ_CAAAHU010000006.1"/>
</dbReference>
<evidence type="ECO:0000256" key="1">
    <source>
        <dbReference type="SAM" id="Phobius"/>
    </source>
</evidence>
<dbReference type="PATRIC" id="fig|29422.6.peg.1219"/>
<name>A0A0W0SNI9_9GAMM</name>
<keyword evidence="3" id="KW-1185">Reference proteome</keyword>
<comment type="caution">
    <text evidence="2">The sequence shown here is derived from an EMBL/GenBank/DDBJ whole genome shotgun (WGS) entry which is preliminary data.</text>
</comment>
<evidence type="ECO:0000313" key="2">
    <source>
        <dbReference type="EMBL" id="KTC84943.1"/>
    </source>
</evidence>
<keyword evidence="1" id="KW-0472">Membrane</keyword>
<feature type="transmembrane region" description="Helical" evidence="1">
    <location>
        <begin position="73"/>
        <end position="93"/>
    </location>
</feature>
<reference evidence="2 3" key="1">
    <citation type="submission" date="2015-11" db="EMBL/GenBank/DDBJ databases">
        <title>Genomic analysis of 38 Legionella species identifies large and diverse effector repertoires.</title>
        <authorList>
            <person name="Burstein D."/>
            <person name="Amaro F."/>
            <person name="Zusman T."/>
            <person name="Lifshitz Z."/>
            <person name="Cohen O."/>
            <person name="Gilbert J.A."/>
            <person name="Pupko T."/>
            <person name="Shuman H.A."/>
            <person name="Segal G."/>
        </authorList>
    </citation>
    <scope>NUCLEOTIDE SEQUENCE [LARGE SCALE GENOMIC DNA]</scope>
    <source>
        <strain evidence="2 3">ATCC 43878</strain>
    </source>
</reference>
<protein>
    <submittedName>
        <fullName evidence="2">Uncharacterized protein</fullName>
    </submittedName>
</protein>
<organism evidence="2 3">
    <name type="scientific">Legionella brunensis</name>
    <dbReference type="NCBI Taxonomy" id="29422"/>
    <lineage>
        <taxon>Bacteria</taxon>
        <taxon>Pseudomonadati</taxon>
        <taxon>Pseudomonadota</taxon>
        <taxon>Gammaproteobacteria</taxon>
        <taxon>Legionellales</taxon>
        <taxon>Legionellaceae</taxon>
        <taxon>Legionella</taxon>
    </lineage>
</organism>
<dbReference type="Proteomes" id="UP000054742">
    <property type="component" value="Unassembled WGS sequence"/>
</dbReference>